<organism evidence="2 3">
    <name type="scientific">Candidatus Synechococcus spongiarum 142</name>
    <dbReference type="NCBI Taxonomy" id="1608213"/>
    <lineage>
        <taxon>Bacteria</taxon>
        <taxon>Bacillati</taxon>
        <taxon>Cyanobacteriota</taxon>
        <taxon>Cyanophyceae</taxon>
        <taxon>Synechococcales</taxon>
        <taxon>Synechococcaceae</taxon>
        <taxon>Synechococcus</taxon>
    </lineage>
</organism>
<name>A0A6N3XC09_9SYNE</name>
<sequence>ELLDLELAEVVPPATLVNTLQPQLPTGIQLLTAEEVPLGQKSLAQLLEGARWIMGFCPESGVPLPRQSWQAACEA</sequence>
<feature type="non-terminal residue" evidence="2">
    <location>
        <position position="75"/>
    </location>
</feature>
<protein>
    <recommendedName>
        <fullName evidence="1">DUF2344 domain-containing protein</fullName>
    </recommendedName>
</protein>
<dbReference type="EMBL" id="JXUO01000218">
    <property type="protein sequence ID" value="KKZ13661.1"/>
    <property type="molecule type" value="Genomic_DNA"/>
</dbReference>
<dbReference type="AlphaFoldDB" id="A0A6N3XC09"/>
<comment type="caution">
    <text evidence="2">The sequence shown here is derived from an EMBL/GenBank/DDBJ whole genome shotgun (WGS) entry which is preliminary data.</text>
</comment>
<feature type="non-terminal residue" evidence="2">
    <location>
        <position position="1"/>
    </location>
</feature>
<evidence type="ECO:0000313" key="2">
    <source>
        <dbReference type="EMBL" id="KKZ13661.1"/>
    </source>
</evidence>
<feature type="domain" description="DUF2344" evidence="1">
    <location>
        <begin position="1"/>
        <end position="73"/>
    </location>
</feature>
<dbReference type="InterPro" id="IPR018768">
    <property type="entry name" value="DUF2344"/>
</dbReference>
<reference evidence="2 3" key="1">
    <citation type="submission" date="2015-01" db="EMBL/GenBank/DDBJ databases">
        <title>Lifestyle Evolution in Cyanobacterial Symbionts of Sponges.</title>
        <authorList>
            <person name="Burgsdorf I."/>
            <person name="Slaby B.M."/>
            <person name="Handley K.M."/>
            <person name="Haber M."/>
            <person name="Blom J."/>
            <person name="Marshall C.W."/>
            <person name="Gilbert J.A."/>
            <person name="Hentschel U."/>
            <person name="Steindler L."/>
        </authorList>
    </citation>
    <scope>NUCLEOTIDE SEQUENCE [LARGE SCALE GENOMIC DNA]</scope>
    <source>
        <strain evidence="2">142</strain>
    </source>
</reference>
<dbReference type="Proteomes" id="UP000035054">
    <property type="component" value="Unassembled WGS sequence"/>
</dbReference>
<dbReference type="Pfam" id="PF10105">
    <property type="entry name" value="DUF2344"/>
    <property type="match status" value="1"/>
</dbReference>
<evidence type="ECO:0000259" key="1">
    <source>
        <dbReference type="Pfam" id="PF10105"/>
    </source>
</evidence>
<proteinExistence type="predicted"/>
<evidence type="ECO:0000313" key="3">
    <source>
        <dbReference type="Proteomes" id="UP000035054"/>
    </source>
</evidence>
<gene>
    <name evidence="2" type="ORF">TH68_06545</name>
</gene>
<accession>A0A6N3XC09</accession>